<dbReference type="PANTHER" id="PTHR42844">
    <property type="entry name" value="DIHYDRONEOPTERIN ALDOLASE 1-RELATED"/>
    <property type="match status" value="1"/>
</dbReference>
<dbReference type="GO" id="GO:0046654">
    <property type="term" value="P:tetrahydrofolate biosynthetic process"/>
    <property type="evidence" value="ECO:0007669"/>
    <property type="project" value="UniProtKB-UniRule"/>
</dbReference>
<dbReference type="EC" id="4.1.2.25" evidence="6"/>
<evidence type="ECO:0000313" key="9">
    <source>
        <dbReference type="Proteomes" id="UP000234857"/>
    </source>
</evidence>
<proteinExistence type="inferred from homology"/>
<accession>A0A2N5Z9D2</accession>
<evidence type="ECO:0000256" key="5">
    <source>
        <dbReference type="ARBA" id="ARBA00023239"/>
    </source>
</evidence>
<organism evidence="8 9">
    <name type="scientific">Muiribacterium halophilum</name>
    <dbReference type="NCBI Taxonomy" id="2053465"/>
    <lineage>
        <taxon>Bacteria</taxon>
        <taxon>Candidatus Muiribacteriota</taxon>
        <taxon>Candidatus Muiribacteriia</taxon>
        <taxon>Candidatus Muiribacteriales</taxon>
        <taxon>Candidatus Muiribacteriaceae</taxon>
        <taxon>Candidatus Muiribacterium</taxon>
    </lineage>
</organism>
<dbReference type="GO" id="GO:0005737">
    <property type="term" value="C:cytoplasm"/>
    <property type="evidence" value="ECO:0007669"/>
    <property type="project" value="TreeGrafter"/>
</dbReference>
<dbReference type="PANTHER" id="PTHR42844:SF1">
    <property type="entry name" value="DIHYDRONEOPTERIN ALDOLASE 1-RELATED"/>
    <property type="match status" value="1"/>
</dbReference>
<evidence type="ECO:0000313" key="8">
    <source>
        <dbReference type="EMBL" id="PLX15267.1"/>
    </source>
</evidence>
<dbReference type="Proteomes" id="UP000234857">
    <property type="component" value="Unassembled WGS sequence"/>
</dbReference>
<dbReference type="NCBIfam" id="TIGR00525">
    <property type="entry name" value="folB"/>
    <property type="match status" value="1"/>
</dbReference>
<evidence type="ECO:0000256" key="3">
    <source>
        <dbReference type="ARBA" id="ARBA00005708"/>
    </source>
</evidence>
<evidence type="ECO:0000256" key="1">
    <source>
        <dbReference type="ARBA" id="ARBA00001353"/>
    </source>
</evidence>
<keyword evidence="4 6" id="KW-0289">Folate biosynthesis</keyword>
<keyword evidence="5 6" id="KW-0456">Lyase</keyword>
<dbReference type="CDD" id="cd00534">
    <property type="entry name" value="DHNA_DHNTPE"/>
    <property type="match status" value="1"/>
</dbReference>
<dbReference type="SUPFAM" id="SSF55620">
    <property type="entry name" value="Tetrahydrobiopterin biosynthesis enzymes-like"/>
    <property type="match status" value="1"/>
</dbReference>
<dbReference type="EMBL" id="PKTG01000143">
    <property type="protein sequence ID" value="PLX15267.1"/>
    <property type="molecule type" value="Genomic_DNA"/>
</dbReference>
<comment type="pathway">
    <text evidence="2 6">Cofactor biosynthesis; tetrahydrofolate biosynthesis; 2-amino-4-hydroxy-6-hydroxymethyl-7,8-dihydropteridine diphosphate from 7,8-dihydroneopterin triphosphate: step 3/4.</text>
</comment>
<comment type="catalytic activity">
    <reaction evidence="1 6">
        <text>7,8-dihydroneopterin = 6-hydroxymethyl-7,8-dihydropterin + glycolaldehyde</text>
        <dbReference type="Rhea" id="RHEA:10540"/>
        <dbReference type="ChEBI" id="CHEBI:17001"/>
        <dbReference type="ChEBI" id="CHEBI:17071"/>
        <dbReference type="ChEBI" id="CHEBI:44841"/>
        <dbReference type="EC" id="4.1.2.25"/>
    </reaction>
</comment>
<evidence type="ECO:0000256" key="4">
    <source>
        <dbReference type="ARBA" id="ARBA00022909"/>
    </source>
</evidence>
<dbReference type="GO" id="GO:0004150">
    <property type="term" value="F:dihydroneopterin aldolase activity"/>
    <property type="evidence" value="ECO:0007669"/>
    <property type="project" value="UniProtKB-UniRule"/>
</dbReference>
<feature type="domain" description="Dihydroneopterin aldolase/epimerase" evidence="7">
    <location>
        <begin position="6"/>
        <end position="111"/>
    </location>
</feature>
<dbReference type="Pfam" id="PF02152">
    <property type="entry name" value="FolB"/>
    <property type="match status" value="1"/>
</dbReference>
<evidence type="ECO:0000259" key="7">
    <source>
        <dbReference type="SMART" id="SM00905"/>
    </source>
</evidence>
<dbReference type="Gene3D" id="3.30.1130.10">
    <property type="match status" value="1"/>
</dbReference>
<dbReference type="UniPathway" id="UPA00077">
    <property type="reaction ID" value="UER00154"/>
</dbReference>
<evidence type="ECO:0000256" key="6">
    <source>
        <dbReference type="RuleBase" id="RU362079"/>
    </source>
</evidence>
<gene>
    <name evidence="8" type="primary">folB</name>
    <name evidence="8" type="ORF">C0601_13480</name>
</gene>
<dbReference type="NCBIfam" id="TIGR00526">
    <property type="entry name" value="folB_dom"/>
    <property type="match status" value="1"/>
</dbReference>
<dbReference type="SMART" id="SM00905">
    <property type="entry name" value="FolB"/>
    <property type="match status" value="1"/>
</dbReference>
<dbReference type="InterPro" id="IPR006156">
    <property type="entry name" value="Dihydroneopterin_aldolase"/>
</dbReference>
<protein>
    <recommendedName>
        <fullName evidence="6">7,8-dihydroneopterin aldolase</fullName>
        <ecNumber evidence="6">4.1.2.25</ecNumber>
    </recommendedName>
</protein>
<dbReference type="AlphaFoldDB" id="A0A2N5Z9D2"/>
<comment type="caution">
    <text evidence="8">The sequence shown here is derived from an EMBL/GenBank/DDBJ whole genome shotgun (WGS) entry which is preliminary data.</text>
</comment>
<reference evidence="8 9" key="1">
    <citation type="submission" date="2017-11" db="EMBL/GenBank/DDBJ databases">
        <title>Genome-resolved metagenomics identifies genetic mobility, metabolic interactions, and unexpected diversity in perchlorate-reducing communities.</title>
        <authorList>
            <person name="Barnum T.P."/>
            <person name="Figueroa I.A."/>
            <person name="Carlstrom C.I."/>
            <person name="Lucas L.N."/>
            <person name="Engelbrektson A.L."/>
            <person name="Coates J.D."/>
        </authorList>
    </citation>
    <scope>NUCLEOTIDE SEQUENCE [LARGE SCALE GENOMIC DNA]</scope>
    <source>
        <strain evidence="8">BM706</strain>
    </source>
</reference>
<evidence type="ECO:0000256" key="2">
    <source>
        <dbReference type="ARBA" id="ARBA00005013"/>
    </source>
</evidence>
<dbReference type="InterPro" id="IPR043133">
    <property type="entry name" value="GTP-CH-I_C/QueF"/>
</dbReference>
<comment type="similarity">
    <text evidence="3 6">Belongs to the DHNA family.</text>
</comment>
<comment type="function">
    <text evidence="6">Catalyzes the conversion of 7,8-dihydroneopterin to 6-hydroxymethyl-7,8-dihydropterin.</text>
</comment>
<dbReference type="GO" id="GO:0046656">
    <property type="term" value="P:folic acid biosynthetic process"/>
    <property type="evidence" value="ECO:0007669"/>
    <property type="project" value="UniProtKB-UniRule"/>
</dbReference>
<dbReference type="InterPro" id="IPR006157">
    <property type="entry name" value="FolB_dom"/>
</dbReference>
<sequence length="122" mass="14145">MTEFKINLKEMMFFGYHGTAPEEKALGQKFIVDLEIWADVIDGAKEDDLEKTVNYVEIYNMVKEIVENNDFKLLEALALNITENIFLLNKKISKIHIRIKKPSVPIPGMTGWSETELLKERE</sequence>
<name>A0A2N5Z9D2_MUIH1</name>